<sequence>MYAWIVWRNQQHAIAIGIVAACAMLVLICVYLLRQARTSLERFPLNITSVEPADRENIAFMLLYLSPLFTSELGQININLLIPTLLIFTLLTATGYNYHFNPLLGLAGWHFYKVESSEGVTYVLITRKQLRNTSTINHVGQLTEYILIDLEDANAC</sequence>
<gene>
    <name evidence="2" type="ORF">NBRC3257_0252</name>
</gene>
<dbReference type="Proteomes" id="UP000018209">
    <property type="component" value="Unassembled WGS sequence"/>
</dbReference>
<protein>
    <submittedName>
        <fullName evidence="2">Uncharacterized protein</fullName>
    </submittedName>
</protein>
<keyword evidence="1" id="KW-0812">Transmembrane</keyword>
<keyword evidence="1" id="KW-1133">Transmembrane helix</keyword>
<keyword evidence="1" id="KW-0472">Membrane</keyword>
<evidence type="ECO:0000313" key="2">
    <source>
        <dbReference type="EMBL" id="GAD25253.1"/>
    </source>
</evidence>
<proteinExistence type="predicted"/>
<organism evidence="2 3">
    <name type="scientific">Gluconobacter thailandicus NBRC 3257</name>
    <dbReference type="NCBI Taxonomy" id="1381097"/>
    <lineage>
        <taxon>Bacteria</taxon>
        <taxon>Pseudomonadati</taxon>
        <taxon>Pseudomonadota</taxon>
        <taxon>Alphaproteobacteria</taxon>
        <taxon>Acetobacterales</taxon>
        <taxon>Acetobacteraceae</taxon>
        <taxon>Gluconobacter</taxon>
    </lineage>
</organism>
<name>A0ABQ0ISR4_GLUTH</name>
<dbReference type="EMBL" id="BASM01000002">
    <property type="protein sequence ID" value="GAD25253.1"/>
    <property type="molecule type" value="Genomic_DNA"/>
</dbReference>
<evidence type="ECO:0000313" key="3">
    <source>
        <dbReference type="Proteomes" id="UP000018209"/>
    </source>
</evidence>
<feature type="transmembrane region" description="Helical" evidence="1">
    <location>
        <begin position="12"/>
        <end position="33"/>
    </location>
</feature>
<evidence type="ECO:0000256" key="1">
    <source>
        <dbReference type="SAM" id="Phobius"/>
    </source>
</evidence>
<reference evidence="2 3" key="1">
    <citation type="submission" date="2013-08" db="EMBL/GenBank/DDBJ databases">
        <title>Gluconobacter thailandicus NBRC 3257 whole genome sequence.</title>
        <authorList>
            <person name="Matsutani M."/>
            <person name="Yakushi T."/>
            <person name="Matsushita K."/>
        </authorList>
    </citation>
    <scope>NUCLEOTIDE SEQUENCE [LARGE SCALE GENOMIC DNA]</scope>
    <source>
        <strain evidence="2 3">NBRC 3257</strain>
    </source>
</reference>
<keyword evidence="3" id="KW-1185">Reference proteome</keyword>
<comment type="caution">
    <text evidence="2">The sequence shown here is derived from an EMBL/GenBank/DDBJ whole genome shotgun (WGS) entry which is preliminary data.</text>
</comment>
<accession>A0ABQ0ISR4</accession>